<evidence type="ECO:0000313" key="13">
    <source>
        <dbReference type="Proteomes" id="UP001183615"/>
    </source>
</evidence>
<evidence type="ECO:0000256" key="1">
    <source>
        <dbReference type="ARBA" id="ARBA00000382"/>
    </source>
</evidence>
<dbReference type="PANTHER" id="PTHR31983">
    <property type="entry name" value="ENDO-1,3(4)-BETA-GLUCANASE 1"/>
    <property type="match status" value="1"/>
</dbReference>
<evidence type="ECO:0000256" key="7">
    <source>
        <dbReference type="ARBA" id="ARBA00023316"/>
    </source>
</evidence>
<evidence type="ECO:0000259" key="11">
    <source>
        <dbReference type="Pfam" id="PF17652"/>
    </source>
</evidence>
<comment type="similarity">
    <text evidence="2">Belongs to the glycosyl hydrolase 81 family.</text>
</comment>
<evidence type="ECO:0000256" key="9">
    <source>
        <dbReference type="SAM" id="MobiDB-lite"/>
    </source>
</evidence>
<feature type="chain" id="PRO_5045646452" description="glucan endo-1,3-beta-D-glucosidase" evidence="10">
    <location>
        <begin position="22"/>
        <end position="743"/>
    </location>
</feature>
<keyword evidence="13" id="KW-1185">Reference proteome</keyword>
<feature type="region of interest" description="Disordered" evidence="9">
    <location>
        <begin position="24"/>
        <end position="53"/>
    </location>
</feature>
<dbReference type="EMBL" id="JAVREV010000021">
    <property type="protein sequence ID" value="MDT0446680.1"/>
    <property type="molecule type" value="Genomic_DNA"/>
</dbReference>
<proteinExistence type="inferred from homology"/>
<reference evidence="13" key="1">
    <citation type="submission" date="2023-07" db="EMBL/GenBank/DDBJ databases">
        <title>30 novel species of actinomycetes from the DSMZ collection.</title>
        <authorList>
            <person name="Nouioui I."/>
        </authorList>
    </citation>
    <scope>NUCLEOTIDE SEQUENCE [LARGE SCALE GENOMIC DNA]</scope>
    <source>
        <strain evidence="13">DSM 41886</strain>
    </source>
</reference>
<feature type="domain" description="Glycosyl hydrolase family 81 C-terminal" evidence="11">
    <location>
        <begin position="354"/>
        <end position="655"/>
    </location>
</feature>
<organism evidence="12 13">
    <name type="scientific">Streptomyces johnsoniae</name>
    <dbReference type="NCBI Taxonomy" id="3075532"/>
    <lineage>
        <taxon>Bacteria</taxon>
        <taxon>Bacillati</taxon>
        <taxon>Actinomycetota</taxon>
        <taxon>Actinomycetes</taxon>
        <taxon>Kitasatosporales</taxon>
        <taxon>Streptomycetaceae</taxon>
        <taxon>Streptomyces</taxon>
    </lineage>
</organism>
<dbReference type="PANTHER" id="PTHR31983:SF0">
    <property type="entry name" value="GLUCAN ENDO-1,3-BETA-D-GLUCOSIDASE 2"/>
    <property type="match status" value="1"/>
</dbReference>
<dbReference type="InterPro" id="IPR005200">
    <property type="entry name" value="Endo-beta-glucanase"/>
</dbReference>
<keyword evidence="4 12" id="KW-0378">Hydrolase</keyword>
<dbReference type="Pfam" id="PF17652">
    <property type="entry name" value="Glyco_hydro81C"/>
    <property type="match status" value="1"/>
</dbReference>
<evidence type="ECO:0000256" key="6">
    <source>
        <dbReference type="ARBA" id="ARBA00023295"/>
    </source>
</evidence>
<evidence type="ECO:0000256" key="3">
    <source>
        <dbReference type="ARBA" id="ARBA00012780"/>
    </source>
</evidence>
<feature type="signal peptide" evidence="10">
    <location>
        <begin position="1"/>
        <end position="21"/>
    </location>
</feature>
<evidence type="ECO:0000256" key="4">
    <source>
        <dbReference type="ARBA" id="ARBA00022801"/>
    </source>
</evidence>
<evidence type="ECO:0000313" key="12">
    <source>
        <dbReference type="EMBL" id="MDT0446680.1"/>
    </source>
</evidence>
<keyword evidence="8" id="KW-0624">Polysaccharide degradation</keyword>
<keyword evidence="5" id="KW-0119">Carbohydrate metabolism</keyword>
<keyword evidence="10" id="KW-0732">Signal</keyword>
<dbReference type="PROSITE" id="PS52008">
    <property type="entry name" value="GH81"/>
    <property type="match status" value="1"/>
</dbReference>
<gene>
    <name evidence="12" type="ORF">RM779_29390</name>
</gene>
<protein>
    <recommendedName>
        <fullName evidence="3">glucan endo-1,3-beta-D-glucosidase</fullName>
        <ecNumber evidence="3">3.2.1.39</ecNumber>
    </recommendedName>
</protein>
<accession>A0ABU2SCI8</accession>
<keyword evidence="7" id="KW-0961">Cell wall biogenesis/degradation</keyword>
<name>A0ABU2SCI8_9ACTN</name>
<evidence type="ECO:0000256" key="8">
    <source>
        <dbReference type="ARBA" id="ARBA00023326"/>
    </source>
</evidence>
<evidence type="ECO:0000256" key="5">
    <source>
        <dbReference type="ARBA" id="ARBA00023277"/>
    </source>
</evidence>
<dbReference type="Gene3D" id="2.70.98.30">
    <property type="entry name" value="Golgi alpha-mannosidase II, domain 4"/>
    <property type="match status" value="1"/>
</dbReference>
<evidence type="ECO:0000256" key="2">
    <source>
        <dbReference type="ARBA" id="ARBA00010730"/>
    </source>
</evidence>
<keyword evidence="6" id="KW-0326">Glycosidase</keyword>
<comment type="catalytic activity">
    <reaction evidence="1">
        <text>Hydrolysis of (1-&gt;3)-beta-D-glucosidic linkages in (1-&gt;3)-beta-D-glucans.</text>
        <dbReference type="EC" id="3.2.1.39"/>
    </reaction>
</comment>
<dbReference type="InterPro" id="IPR040720">
    <property type="entry name" value="GH81_C"/>
</dbReference>
<sequence>MLTAAATALAGLALVPGSATAADIPVGSGSYSDTRPEGTAGPEDNQGNPVTPQVTEAMAGQPVPTNDWWSSLVFKRYGDNPYSQPMFGHPLSYRAVAAGLEVGYPTQAAIVGEGSGYEFPHQADLTLGVAGLNSPDTKADGWSDWTVSPYWEDAGHTFRATIGHGSPYVYAEATGGNAEITASAAPEVFSDEGSVLGITVAGHDYALFAPGGSTWQVSGSTITSGLGGQEYYSVAVLPERGALAEFAQYAYSFVTGSTVEWDYDEAGGTVNATYTLTTEAREGEETGTIQALYPHQWQHTADELTAYEYVSPRGTMKVRNGNAFTTSQAVTGVLPALPAGDGPDTAQLTAFVNEVAASAEIAVGDTYWSGKAFGRLAQVVPIADQIGATEARDTLLDAMKSRLEEWFTAGGDTGFAYDADWRTLTGYPASYGSDRELNDHHFHYSYFVFAAATVAQYDPAWAAESAWGGMVEELIGDAANPERGDDRYPFLRGFDVYAGHSWASGHQGFAAGNNQESSSESVNLSAGLIMWGSATGDTALRDLGVYLLTTESEAIRQYWFDGDEENFPADYQHNTVGMVWGNGAAHATWWTGNPEEIHGINVLPVTGGSLHLARDKDAIARNLEELVEENGGPPVEWKEILWEFQALGDPAAARAAYDGDGGGTYEPEAGESWAHVYHWIYTLDAIGAPDTSVTADSPTAAAFANGDTVTYAAHNYGDAEQTVTFSDGKVLTVPPRSSASEAG</sequence>
<comment type="caution">
    <text evidence="12">The sequence shown here is derived from an EMBL/GenBank/DDBJ whole genome shotgun (WGS) entry which is preliminary data.</text>
</comment>
<dbReference type="GO" id="GO:0016787">
    <property type="term" value="F:hydrolase activity"/>
    <property type="evidence" value="ECO:0007669"/>
    <property type="project" value="UniProtKB-KW"/>
</dbReference>
<dbReference type="EC" id="3.2.1.39" evidence="3"/>
<evidence type="ECO:0000256" key="10">
    <source>
        <dbReference type="SAM" id="SignalP"/>
    </source>
</evidence>
<dbReference type="Proteomes" id="UP001183615">
    <property type="component" value="Unassembled WGS sequence"/>
</dbReference>